<comment type="caution">
    <text evidence="5">The sequence shown here is derived from an EMBL/GenBank/DDBJ whole genome shotgun (WGS) entry which is preliminary data.</text>
</comment>
<feature type="domain" description="Type I restriction modification DNA specificity" evidence="4">
    <location>
        <begin position="87"/>
        <end position="181"/>
    </location>
</feature>
<dbReference type="Proteomes" id="UP000076567">
    <property type="component" value="Unassembled WGS sequence"/>
</dbReference>
<proteinExistence type="inferred from homology"/>
<dbReference type="GO" id="GO:0009307">
    <property type="term" value="P:DNA restriction-modification system"/>
    <property type="evidence" value="ECO:0007669"/>
    <property type="project" value="UniProtKB-KW"/>
</dbReference>
<reference evidence="6" key="1">
    <citation type="submission" date="2016-01" db="EMBL/GenBank/DDBJ databases">
        <title>Draft genome of Chromobacterium sp. F49.</title>
        <authorList>
            <person name="Hong K.W."/>
        </authorList>
    </citation>
    <scope>NUCLEOTIDE SEQUENCE [LARGE SCALE GENOMIC DNA]</scope>
    <source>
        <strain evidence="6">P7IIIA</strain>
    </source>
</reference>
<dbReference type="InterPro" id="IPR052021">
    <property type="entry name" value="Type-I_RS_S_subunit"/>
</dbReference>
<keyword evidence="3" id="KW-0238">DNA-binding</keyword>
<dbReference type="OrthoDB" id="9795776at2"/>
<dbReference type="SUPFAM" id="SSF116734">
    <property type="entry name" value="DNA methylase specificity domain"/>
    <property type="match status" value="2"/>
</dbReference>
<dbReference type="PANTHER" id="PTHR30408">
    <property type="entry name" value="TYPE-1 RESTRICTION ENZYME ECOKI SPECIFICITY PROTEIN"/>
    <property type="match status" value="1"/>
</dbReference>
<dbReference type="PANTHER" id="PTHR30408:SF12">
    <property type="entry name" value="TYPE I RESTRICTION ENZYME MJAVIII SPECIFICITY SUBUNIT"/>
    <property type="match status" value="1"/>
</dbReference>
<dbReference type="GO" id="GO:0003677">
    <property type="term" value="F:DNA binding"/>
    <property type="evidence" value="ECO:0007669"/>
    <property type="project" value="UniProtKB-KW"/>
</dbReference>
<evidence type="ECO:0000256" key="3">
    <source>
        <dbReference type="ARBA" id="ARBA00023125"/>
    </source>
</evidence>
<dbReference type="Pfam" id="PF01420">
    <property type="entry name" value="Methylase_S"/>
    <property type="match status" value="2"/>
</dbReference>
<comment type="similarity">
    <text evidence="1">Belongs to the type-I restriction system S methylase family.</text>
</comment>
<keyword evidence="6" id="KW-1185">Reference proteome</keyword>
<dbReference type="CDD" id="cd17246">
    <property type="entry name" value="RMtype1_S_SonII-TRD2-CR2_like"/>
    <property type="match status" value="1"/>
</dbReference>
<gene>
    <name evidence="5" type="ORF">AWM68_11455</name>
</gene>
<organism evidence="5 6">
    <name type="scientific">Fictibacillus phosphorivorans</name>
    <dbReference type="NCBI Taxonomy" id="1221500"/>
    <lineage>
        <taxon>Bacteria</taxon>
        <taxon>Bacillati</taxon>
        <taxon>Bacillota</taxon>
        <taxon>Bacilli</taxon>
        <taxon>Bacillales</taxon>
        <taxon>Fictibacillaceae</taxon>
        <taxon>Fictibacillus</taxon>
    </lineage>
</organism>
<dbReference type="RefSeq" id="WP_066244279.1">
    <property type="nucleotide sequence ID" value="NZ_LRFC01000038.1"/>
</dbReference>
<dbReference type="Gene3D" id="1.10.287.1120">
    <property type="entry name" value="Bipartite methylase S protein"/>
    <property type="match status" value="1"/>
</dbReference>
<protein>
    <recommendedName>
        <fullName evidence="4">Type I restriction modification DNA specificity domain-containing protein</fullName>
    </recommendedName>
</protein>
<evidence type="ECO:0000256" key="1">
    <source>
        <dbReference type="ARBA" id="ARBA00010923"/>
    </source>
</evidence>
<evidence type="ECO:0000256" key="2">
    <source>
        <dbReference type="ARBA" id="ARBA00022747"/>
    </source>
</evidence>
<evidence type="ECO:0000259" key="4">
    <source>
        <dbReference type="Pfam" id="PF01420"/>
    </source>
</evidence>
<dbReference type="InterPro" id="IPR000055">
    <property type="entry name" value="Restrct_endonuc_typeI_TRD"/>
</dbReference>
<sequence length="399" mass="45866">MHGYTEYTIKQIGVFEKSYSFSRASEGNGNFKHIHYGDIHTNLPAVINNSNILPPITEEGVFVTVGYGDILVADASEDYKDLGKAVCYLDETDTSVISGLHTIRIKFKKDKVVPEYLINVFQTNRYRKFVWRMGTGVSVLGLSKSNLANFPIFLPSLDVQKKVASYFIQLNKKIKLQQEKIYWLKEQKKGFIQKIFSLELRFKKNDLGSFFPNWEERYLNEVSDVRDGTHDSPKYYPSGYPLITSKNLNSNGTLNNNNLNYISKEDFEKVNKRSLVEDNDILFGMIGTIGNPVKVTHPNFAIKNVALIKDNSDNFNNFLIHFLNSSHIEKQFNLLLAGGTQKFIGLNDIRNLKVLVPCKEEQEKISKFLSLLDKKIFLQEQILNSYKQQKRALIQQMFI</sequence>
<dbReference type="Gene3D" id="3.90.220.20">
    <property type="entry name" value="DNA methylase specificity domains"/>
    <property type="match status" value="2"/>
</dbReference>
<dbReference type="AlphaFoldDB" id="A0A163PM93"/>
<evidence type="ECO:0000313" key="5">
    <source>
        <dbReference type="EMBL" id="KZE63726.1"/>
    </source>
</evidence>
<name>A0A163PM93_9BACL</name>
<accession>A0A163PM93</accession>
<keyword evidence="2" id="KW-0680">Restriction system</keyword>
<evidence type="ECO:0000313" key="6">
    <source>
        <dbReference type="Proteomes" id="UP000076567"/>
    </source>
</evidence>
<feature type="domain" description="Type I restriction modification DNA specificity" evidence="4">
    <location>
        <begin position="213"/>
        <end position="384"/>
    </location>
</feature>
<dbReference type="EMBL" id="LRFC01000038">
    <property type="protein sequence ID" value="KZE63726.1"/>
    <property type="molecule type" value="Genomic_DNA"/>
</dbReference>
<dbReference type="InterPro" id="IPR044946">
    <property type="entry name" value="Restrct_endonuc_typeI_TRD_sf"/>
</dbReference>